<dbReference type="GO" id="GO:0008270">
    <property type="term" value="F:zinc ion binding"/>
    <property type="evidence" value="ECO:0007669"/>
    <property type="project" value="InterPro"/>
</dbReference>
<feature type="domain" description="Peptidase metallopeptidase" evidence="5">
    <location>
        <begin position="62"/>
        <end position="227"/>
    </location>
</feature>
<dbReference type="GO" id="GO:0006508">
    <property type="term" value="P:proteolysis"/>
    <property type="evidence" value="ECO:0007669"/>
    <property type="project" value="UniProtKB-KW"/>
</dbReference>
<dbReference type="GO" id="GO:0004222">
    <property type="term" value="F:metalloendopeptidase activity"/>
    <property type="evidence" value="ECO:0007669"/>
    <property type="project" value="InterPro"/>
</dbReference>
<dbReference type="SMART" id="SM00235">
    <property type="entry name" value="ZnMc"/>
    <property type="match status" value="1"/>
</dbReference>
<accession>A0A9D7SCM8</accession>
<dbReference type="SUPFAM" id="SSF55486">
    <property type="entry name" value="Metalloproteases ('zincins'), catalytic domain"/>
    <property type="match status" value="1"/>
</dbReference>
<dbReference type="CDD" id="cd04268">
    <property type="entry name" value="ZnMc_MMP_like"/>
    <property type="match status" value="1"/>
</dbReference>
<dbReference type="EMBL" id="JADKFW010000021">
    <property type="protein sequence ID" value="MBK9719504.1"/>
    <property type="molecule type" value="Genomic_DNA"/>
</dbReference>
<dbReference type="InterPro" id="IPR024079">
    <property type="entry name" value="MetalloPept_cat_dom_sf"/>
</dbReference>
<dbReference type="Proteomes" id="UP000808349">
    <property type="component" value="Unassembled WGS sequence"/>
</dbReference>
<evidence type="ECO:0000256" key="3">
    <source>
        <dbReference type="ARBA" id="ARBA00022801"/>
    </source>
</evidence>
<sequence>MKKKITKSAISIFKLKTTSFLPEKQYRHVYNKKVICVTDSKGYSQPDNKSLIDLRVNSSDGFIPLWDKDVTLNWRFDKSFGSFFEDEESAKDGIRNLLGQAILSWKEACPVKFREVKDNWDFEISMHTIDCDSSGCVLASAFFPNAGQNKLYIYPTMFEQSEEEQRETLEHEIGHVFGLRHFFANIRETGKPSEPFGKEIPFSIMNYGSDSKLTSTDIDDLKRLYQLVWSNELTKINGTPIKKFISYHMS</sequence>
<evidence type="ECO:0000256" key="1">
    <source>
        <dbReference type="ARBA" id="ARBA00022670"/>
    </source>
</evidence>
<reference evidence="6 7" key="1">
    <citation type="submission" date="2020-10" db="EMBL/GenBank/DDBJ databases">
        <title>Connecting structure to function with the recovery of over 1000 high-quality activated sludge metagenome-assembled genomes encoding full-length rRNA genes using long-read sequencing.</title>
        <authorList>
            <person name="Singleton C.M."/>
            <person name="Petriglieri F."/>
            <person name="Kristensen J.M."/>
            <person name="Kirkegaard R.H."/>
            <person name="Michaelsen T.Y."/>
            <person name="Andersen M.H."/>
            <person name="Karst S.M."/>
            <person name="Dueholm M.S."/>
            <person name="Nielsen P.H."/>
            <person name="Albertsen M."/>
        </authorList>
    </citation>
    <scope>NUCLEOTIDE SEQUENCE [LARGE SCALE GENOMIC DNA]</scope>
    <source>
        <strain evidence="6">Ribe_18-Q3-R11-54_BAT3C.373</strain>
    </source>
</reference>
<comment type="caution">
    <text evidence="6">The sequence shown here is derived from an EMBL/GenBank/DDBJ whole genome shotgun (WGS) entry which is preliminary data.</text>
</comment>
<gene>
    <name evidence="6" type="ORF">IPO85_18705</name>
</gene>
<evidence type="ECO:0000256" key="2">
    <source>
        <dbReference type="ARBA" id="ARBA00022723"/>
    </source>
</evidence>
<dbReference type="Pfam" id="PF00413">
    <property type="entry name" value="Peptidase_M10"/>
    <property type="match status" value="1"/>
</dbReference>
<keyword evidence="1" id="KW-0645">Protease</keyword>
<keyword evidence="2" id="KW-0479">Metal-binding</keyword>
<protein>
    <submittedName>
        <fullName evidence="6">Matrixin family metalloprotease</fullName>
    </submittedName>
</protein>
<dbReference type="InterPro" id="IPR006026">
    <property type="entry name" value="Peptidase_Metallo"/>
</dbReference>
<evidence type="ECO:0000313" key="6">
    <source>
        <dbReference type="EMBL" id="MBK9719504.1"/>
    </source>
</evidence>
<evidence type="ECO:0000313" key="7">
    <source>
        <dbReference type="Proteomes" id="UP000808349"/>
    </source>
</evidence>
<evidence type="ECO:0000256" key="4">
    <source>
        <dbReference type="ARBA" id="ARBA00022833"/>
    </source>
</evidence>
<organism evidence="6 7">
    <name type="scientific">Candidatus Defluviibacterium haderslevense</name>
    <dbReference type="NCBI Taxonomy" id="2981993"/>
    <lineage>
        <taxon>Bacteria</taxon>
        <taxon>Pseudomonadati</taxon>
        <taxon>Bacteroidota</taxon>
        <taxon>Saprospiria</taxon>
        <taxon>Saprospirales</taxon>
        <taxon>Saprospiraceae</taxon>
        <taxon>Candidatus Defluviibacterium</taxon>
    </lineage>
</organism>
<dbReference type="InterPro" id="IPR001818">
    <property type="entry name" value="Pept_M10_metallopeptidase"/>
</dbReference>
<keyword evidence="6" id="KW-0482">Metalloprotease</keyword>
<keyword evidence="4" id="KW-0862">Zinc</keyword>
<name>A0A9D7SCM8_9BACT</name>
<evidence type="ECO:0000259" key="5">
    <source>
        <dbReference type="SMART" id="SM00235"/>
    </source>
</evidence>
<proteinExistence type="predicted"/>
<dbReference type="GO" id="GO:0031012">
    <property type="term" value="C:extracellular matrix"/>
    <property type="evidence" value="ECO:0007669"/>
    <property type="project" value="InterPro"/>
</dbReference>
<dbReference type="AlphaFoldDB" id="A0A9D7SCM8"/>
<keyword evidence="3" id="KW-0378">Hydrolase</keyword>
<dbReference type="Gene3D" id="3.40.390.10">
    <property type="entry name" value="Collagenase (Catalytic Domain)"/>
    <property type="match status" value="1"/>
</dbReference>